<reference evidence="2 3" key="1">
    <citation type="journal article" date="2013" name="PLoS Genet.">
        <title>Plant-symbiotic fungi as chemical engineers: Multi-genome analysis of the Clavicipitaceae reveals dynamics of alkaloid loci.</title>
        <authorList>
            <person name="Schardl C.L."/>
            <person name="Young C.A."/>
            <person name="Hesse U."/>
            <person name="Amyotte S.G."/>
            <person name="Andreeva K."/>
            <person name="Calie P.J."/>
            <person name="Fleetwood D.J."/>
            <person name="Haws D.C."/>
            <person name="Moore N."/>
            <person name="Oeser B."/>
            <person name="Panaccione D.G."/>
            <person name="Schweri K.K."/>
            <person name="Voisey C.R."/>
            <person name="Farman M.L."/>
            <person name="Jaromczyk J.W."/>
            <person name="Roe B.A."/>
            <person name="O'Sullivan D.M."/>
            <person name="Scott B."/>
            <person name="Tudzynski P."/>
            <person name="An Z."/>
            <person name="Arnaoudova E.G."/>
            <person name="Bullock C.T."/>
            <person name="Charlton N.D."/>
            <person name="Chen L."/>
            <person name="Cox M."/>
            <person name="Dinkins R.D."/>
            <person name="Florea S."/>
            <person name="Glenn A.E."/>
            <person name="Gordon A."/>
            <person name="Gueldener U."/>
            <person name="Harris D.R."/>
            <person name="Hollin W."/>
            <person name="Jaromczyk J."/>
            <person name="Johnson R.D."/>
            <person name="Khan A.K."/>
            <person name="Leistner E."/>
            <person name="Leuchtmann A."/>
            <person name="Li C."/>
            <person name="Liu J."/>
            <person name="Liu J."/>
            <person name="Liu M."/>
            <person name="Mace W."/>
            <person name="Machado C."/>
            <person name="Nagabhyru P."/>
            <person name="Pan J."/>
            <person name="Schmid J."/>
            <person name="Sugawara K."/>
            <person name="Steiner U."/>
            <person name="Takach J.E."/>
            <person name="Tanaka E."/>
            <person name="Webb J.S."/>
            <person name="Wilson E.V."/>
            <person name="Wiseman J.L."/>
            <person name="Yoshida R."/>
            <person name="Zeng Z."/>
        </authorList>
    </citation>
    <scope>NUCLEOTIDE SEQUENCE [LARGE SCALE GENOMIC DNA]</scope>
    <source>
        <strain evidence="2 3">20.1</strain>
    </source>
</reference>
<dbReference type="STRING" id="1111077.M1W0G9"/>
<dbReference type="OrthoDB" id="411615at2759"/>
<dbReference type="HOGENOM" id="CLU_1069586_0_0_1"/>
<feature type="compositionally biased region" description="Polar residues" evidence="1">
    <location>
        <begin position="1"/>
        <end position="10"/>
    </location>
</feature>
<evidence type="ECO:0000313" key="2">
    <source>
        <dbReference type="EMBL" id="CCE29431.1"/>
    </source>
</evidence>
<dbReference type="AlphaFoldDB" id="M1W0G9"/>
<dbReference type="eggNOG" id="KOG0017">
    <property type="taxonomic scope" value="Eukaryota"/>
</dbReference>
<gene>
    <name evidence="2" type="ORF">CPUR_03124</name>
</gene>
<feature type="compositionally biased region" description="Acidic residues" evidence="1">
    <location>
        <begin position="21"/>
        <end position="40"/>
    </location>
</feature>
<evidence type="ECO:0000256" key="1">
    <source>
        <dbReference type="SAM" id="MobiDB-lite"/>
    </source>
</evidence>
<dbReference type="VEuPathDB" id="FungiDB:CPUR_03124"/>
<sequence>MTDPRQSISNDAFAPGQFEESSTDEEFLDPFEEEEPEDGVDPVSRQLMREASEPRRSQRPNTRKDYLDIATSGKRKATPQKTANTTIQYYDDDIYDEEEETPRLFGFLMLEASNLADTKFEIPSSWYKAKNMANYRSFWRPAELKELQKIQEKECWTLEILPDGAKVFDGRWVYTIKYPIDGEPYAKARWVARGDQHAEVFEHEDLYAAVAHLVSLRVFCTIVGVNDFDWEHLMVIVMEVDALADSTERFTDFRYLLYGG</sequence>
<accession>M1W0G9</accession>
<proteinExistence type="predicted"/>
<feature type="compositionally biased region" description="Basic and acidic residues" evidence="1">
    <location>
        <begin position="47"/>
        <end position="67"/>
    </location>
</feature>
<organism evidence="2 3">
    <name type="scientific">Claviceps purpurea (strain 20.1)</name>
    <name type="common">Ergot fungus</name>
    <name type="synonym">Sphacelia segetum</name>
    <dbReference type="NCBI Taxonomy" id="1111077"/>
    <lineage>
        <taxon>Eukaryota</taxon>
        <taxon>Fungi</taxon>
        <taxon>Dikarya</taxon>
        <taxon>Ascomycota</taxon>
        <taxon>Pezizomycotina</taxon>
        <taxon>Sordariomycetes</taxon>
        <taxon>Hypocreomycetidae</taxon>
        <taxon>Hypocreales</taxon>
        <taxon>Clavicipitaceae</taxon>
        <taxon>Claviceps</taxon>
    </lineage>
</organism>
<feature type="region of interest" description="Disordered" evidence="1">
    <location>
        <begin position="1"/>
        <end position="81"/>
    </location>
</feature>
<name>M1W0G9_CLAP2</name>
<evidence type="ECO:0008006" key="4">
    <source>
        <dbReference type="Google" id="ProtNLM"/>
    </source>
</evidence>
<keyword evidence="3" id="KW-1185">Reference proteome</keyword>
<dbReference type="Proteomes" id="UP000016801">
    <property type="component" value="Unassembled WGS sequence"/>
</dbReference>
<protein>
    <recommendedName>
        <fullName evidence="4">Reverse transcriptase Ty1/copia-type domain-containing protein</fullName>
    </recommendedName>
</protein>
<evidence type="ECO:0000313" key="3">
    <source>
        <dbReference type="Proteomes" id="UP000016801"/>
    </source>
</evidence>
<dbReference type="EMBL" id="CAGA01000014">
    <property type="protein sequence ID" value="CCE29431.1"/>
    <property type="molecule type" value="Genomic_DNA"/>
</dbReference>
<comment type="caution">
    <text evidence="2">The sequence shown here is derived from an EMBL/GenBank/DDBJ whole genome shotgun (WGS) entry which is preliminary data.</text>
</comment>